<name>A0ABV4XYL9_9CYAN</name>
<keyword evidence="1" id="KW-0812">Transmembrane</keyword>
<keyword evidence="1" id="KW-1133">Transmembrane helix</keyword>
<reference evidence="2 3" key="1">
    <citation type="submission" date="2024-09" db="EMBL/GenBank/DDBJ databases">
        <title>Floridaenema gen nov. (Aerosakkonemataceae, Aerosakkonematales ord. nov., Cyanobacteria) from benthic tropical and subtropical fresh waters, with the description of four new species.</title>
        <authorList>
            <person name="Moretto J.A."/>
            <person name="Berthold D.E."/>
            <person name="Lefler F.W."/>
            <person name="Huang I.-S."/>
            <person name="Laughinghouse H. IV."/>
        </authorList>
    </citation>
    <scope>NUCLEOTIDE SEQUENCE [LARGE SCALE GENOMIC DNA]</scope>
    <source>
        <strain evidence="2 3">BLCC-F50</strain>
    </source>
</reference>
<dbReference type="EMBL" id="JBHFNR010000215">
    <property type="protein sequence ID" value="MFB2896829.1"/>
    <property type="molecule type" value="Genomic_DNA"/>
</dbReference>
<evidence type="ECO:0000313" key="2">
    <source>
        <dbReference type="EMBL" id="MFB2896829.1"/>
    </source>
</evidence>
<gene>
    <name evidence="2" type="ORF">ACE1CI_28285</name>
</gene>
<proteinExistence type="predicted"/>
<keyword evidence="1" id="KW-0472">Membrane</keyword>
<dbReference type="RefSeq" id="WP_413266446.1">
    <property type="nucleotide sequence ID" value="NZ_JBHFNR010000215.1"/>
</dbReference>
<dbReference type="Proteomes" id="UP001576784">
    <property type="component" value="Unassembled WGS sequence"/>
</dbReference>
<accession>A0ABV4XYL9</accession>
<organism evidence="2 3">
    <name type="scientific">Floridaenema flaviceps BLCC-F50</name>
    <dbReference type="NCBI Taxonomy" id="3153642"/>
    <lineage>
        <taxon>Bacteria</taxon>
        <taxon>Bacillati</taxon>
        <taxon>Cyanobacteriota</taxon>
        <taxon>Cyanophyceae</taxon>
        <taxon>Oscillatoriophycideae</taxon>
        <taxon>Aerosakkonematales</taxon>
        <taxon>Aerosakkonemataceae</taxon>
        <taxon>Floridanema</taxon>
        <taxon>Floridanema flaviceps</taxon>
    </lineage>
</organism>
<sequence>MQSSRSEKYSPFAIAFRNNSDRRNRWGIPEIILIYIIIMWYRFN</sequence>
<keyword evidence="3" id="KW-1185">Reference proteome</keyword>
<evidence type="ECO:0000256" key="1">
    <source>
        <dbReference type="SAM" id="Phobius"/>
    </source>
</evidence>
<feature type="transmembrane region" description="Helical" evidence="1">
    <location>
        <begin position="26"/>
        <end position="43"/>
    </location>
</feature>
<evidence type="ECO:0000313" key="3">
    <source>
        <dbReference type="Proteomes" id="UP001576784"/>
    </source>
</evidence>
<comment type="caution">
    <text evidence="2">The sequence shown here is derived from an EMBL/GenBank/DDBJ whole genome shotgun (WGS) entry which is preliminary data.</text>
</comment>
<protein>
    <submittedName>
        <fullName evidence="2">Uncharacterized protein</fullName>
    </submittedName>
</protein>